<dbReference type="InterPro" id="IPR036165">
    <property type="entry name" value="YefM-like_sf"/>
</dbReference>
<dbReference type="EMBL" id="SMKZ01000006">
    <property type="protein sequence ID" value="TDE13107.1"/>
    <property type="molecule type" value="Genomic_DNA"/>
</dbReference>
<organism evidence="3 4">
    <name type="scientific">Jiangella asiatica</name>
    <dbReference type="NCBI Taxonomy" id="2530372"/>
    <lineage>
        <taxon>Bacteria</taxon>
        <taxon>Bacillati</taxon>
        <taxon>Actinomycetota</taxon>
        <taxon>Actinomycetes</taxon>
        <taxon>Jiangellales</taxon>
        <taxon>Jiangellaceae</taxon>
        <taxon>Jiangella</taxon>
    </lineage>
</organism>
<comment type="similarity">
    <text evidence="1 2">Belongs to the phD/YefM antitoxin family.</text>
</comment>
<dbReference type="InterPro" id="IPR006442">
    <property type="entry name" value="Antitoxin_Phd/YefM"/>
</dbReference>
<dbReference type="SUPFAM" id="SSF143120">
    <property type="entry name" value="YefM-like"/>
    <property type="match status" value="1"/>
</dbReference>
<proteinExistence type="inferred from homology"/>
<dbReference type="AlphaFoldDB" id="A0A4R5DIH1"/>
<reference evidence="3 4" key="1">
    <citation type="submission" date="2019-03" db="EMBL/GenBank/DDBJ databases">
        <title>Draft genome sequences of novel Actinobacteria.</title>
        <authorList>
            <person name="Sahin N."/>
            <person name="Ay H."/>
            <person name="Saygin H."/>
        </authorList>
    </citation>
    <scope>NUCLEOTIDE SEQUENCE [LARGE SCALE GENOMIC DNA]</scope>
    <source>
        <strain evidence="3 4">5K138</strain>
    </source>
</reference>
<evidence type="ECO:0000256" key="2">
    <source>
        <dbReference type="RuleBase" id="RU362080"/>
    </source>
</evidence>
<comment type="caution">
    <text evidence="3">The sequence shown here is derived from an EMBL/GenBank/DDBJ whole genome shotgun (WGS) entry which is preliminary data.</text>
</comment>
<dbReference type="OrthoDB" id="517402at2"/>
<protein>
    <recommendedName>
        <fullName evidence="2">Antitoxin</fullName>
    </recommendedName>
</protein>
<keyword evidence="4" id="KW-1185">Reference proteome</keyword>
<dbReference type="Pfam" id="PF02604">
    <property type="entry name" value="PhdYeFM_antitox"/>
    <property type="match status" value="1"/>
</dbReference>
<evidence type="ECO:0000313" key="3">
    <source>
        <dbReference type="EMBL" id="TDE13107.1"/>
    </source>
</evidence>
<dbReference type="Gene3D" id="3.40.1620.10">
    <property type="entry name" value="YefM-like domain"/>
    <property type="match status" value="1"/>
</dbReference>
<dbReference type="InParanoid" id="A0A4R5DIH1"/>
<gene>
    <name evidence="3" type="ORF">E1269_06100</name>
</gene>
<sequence length="89" mass="9738">MGQAAHTEAWSVADAKARLSELLETAASNGPQTISRRGRPVAVVVSVEEWERRKRRQGTLAEFLATAPVGDEDLVVERVKGGRVREVDL</sequence>
<accession>A0A4R5DIH1</accession>
<dbReference type="NCBIfam" id="TIGR01552">
    <property type="entry name" value="phd_fam"/>
    <property type="match status" value="1"/>
</dbReference>
<comment type="function">
    <text evidence="2">Antitoxin component of a type II toxin-antitoxin (TA) system.</text>
</comment>
<evidence type="ECO:0000256" key="1">
    <source>
        <dbReference type="ARBA" id="ARBA00009981"/>
    </source>
</evidence>
<evidence type="ECO:0000313" key="4">
    <source>
        <dbReference type="Proteomes" id="UP000294739"/>
    </source>
</evidence>
<dbReference type="Proteomes" id="UP000294739">
    <property type="component" value="Unassembled WGS sequence"/>
</dbReference>
<name>A0A4R5DIH1_9ACTN</name>